<dbReference type="RefSeq" id="XP_001030072.1">
    <property type="nucleotide sequence ID" value="XM_001030072.3"/>
</dbReference>
<feature type="transmembrane region" description="Helical" evidence="5">
    <location>
        <begin position="147"/>
        <end position="166"/>
    </location>
</feature>
<proteinExistence type="inferred from homology"/>
<feature type="transmembrane region" description="Helical" evidence="5">
    <location>
        <begin position="105"/>
        <end position="126"/>
    </location>
</feature>
<feature type="transmembrane region" description="Helical" evidence="5">
    <location>
        <begin position="206"/>
        <end position="227"/>
    </location>
</feature>
<dbReference type="PANTHER" id="PTHR23291:SF50">
    <property type="entry name" value="PROTEIN LIFEGUARD 4"/>
    <property type="match status" value="1"/>
</dbReference>
<comment type="similarity">
    <text evidence="5">Belongs to the BI1 family.</text>
</comment>
<dbReference type="PANTHER" id="PTHR23291">
    <property type="entry name" value="BAX INHIBITOR-RELATED"/>
    <property type="match status" value="1"/>
</dbReference>
<keyword evidence="2 5" id="KW-0812">Transmembrane</keyword>
<sequence length="300" mass="32207">MLSRAISTFAKNQVLQKSLYQGTAPLYNFTRFSEKLNRVKSKSNEGFAQPDNDSAMHHVITNDGLNAFITRVYKTTGLGIMGALSTSTLAVSSGLAYTSPLFCGLGGFVMALGGILGSSYMSPNYYSEVIKGQVHQKTSNTPMRLGLYSLGMAGLGLSSSVLFGSLHMINPAILPLSIGITGAVFGSASLYALYKPKDSLLSWGSSLYAGLFGMIGLQLAGALTQLFMGPNLFTFMCHRADCFIGVGLFTAMVAYDTHVAIKQYEMGNADHLGVSIDFALDFWNILTRVAQILGIYSKDD</sequence>
<name>Q22AT9_TETTS</name>
<gene>
    <name evidence="6" type="ORF">TTHERM_01156840</name>
</gene>
<organism evidence="6 7">
    <name type="scientific">Tetrahymena thermophila (strain SB210)</name>
    <dbReference type="NCBI Taxonomy" id="312017"/>
    <lineage>
        <taxon>Eukaryota</taxon>
        <taxon>Sar</taxon>
        <taxon>Alveolata</taxon>
        <taxon>Ciliophora</taxon>
        <taxon>Intramacronucleata</taxon>
        <taxon>Oligohymenophorea</taxon>
        <taxon>Hymenostomatida</taxon>
        <taxon>Tetrahymenina</taxon>
        <taxon>Tetrahymenidae</taxon>
        <taxon>Tetrahymena</taxon>
    </lineage>
</organism>
<keyword evidence="4 5" id="KW-0472">Membrane</keyword>
<evidence type="ECO:0000256" key="5">
    <source>
        <dbReference type="RuleBase" id="RU004379"/>
    </source>
</evidence>
<keyword evidence="7" id="KW-1185">Reference proteome</keyword>
<evidence type="ECO:0000256" key="4">
    <source>
        <dbReference type="ARBA" id="ARBA00023136"/>
    </source>
</evidence>
<dbReference type="GeneID" id="7828357"/>
<protein>
    <submittedName>
        <fullName evidence="6">Inhibitor of apoptosis-promoting Bax1 protein</fullName>
    </submittedName>
</protein>
<dbReference type="EMBL" id="GG662534">
    <property type="protein sequence ID" value="EAR82409.1"/>
    <property type="molecule type" value="Genomic_DNA"/>
</dbReference>
<evidence type="ECO:0000313" key="6">
    <source>
        <dbReference type="EMBL" id="EAR82409.1"/>
    </source>
</evidence>
<dbReference type="Pfam" id="PF01027">
    <property type="entry name" value="Bax1-I"/>
    <property type="match status" value="1"/>
</dbReference>
<evidence type="ECO:0000313" key="7">
    <source>
        <dbReference type="Proteomes" id="UP000009168"/>
    </source>
</evidence>
<accession>Q22AT9</accession>
<dbReference type="HOGENOM" id="CLU_929005_0_0_1"/>
<feature type="transmembrane region" description="Helical" evidence="5">
    <location>
        <begin position="78"/>
        <end position="99"/>
    </location>
</feature>
<dbReference type="Proteomes" id="UP000009168">
    <property type="component" value="Unassembled WGS sequence"/>
</dbReference>
<evidence type="ECO:0000256" key="2">
    <source>
        <dbReference type="ARBA" id="ARBA00022692"/>
    </source>
</evidence>
<dbReference type="STRING" id="312017.Q22AT9"/>
<dbReference type="OrthoDB" id="1277691at2759"/>
<comment type="subcellular location">
    <subcellularLocation>
        <location evidence="1">Membrane</location>
        <topology evidence="1">Multi-pass membrane protein</topology>
    </subcellularLocation>
</comment>
<dbReference type="AlphaFoldDB" id="Q22AT9"/>
<feature type="transmembrane region" description="Helical" evidence="5">
    <location>
        <begin position="233"/>
        <end position="255"/>
    </location>
</feature>
<dbReference type="KEGG" id="tet:TTHERM_01156840"/>
<feature type="transmembrane region" description="Helical" evidence="5">
    <location>
        <begin position="172"/>
        <end position="194"/>
    </location>
</feature>
<dbReference type="InParanoid" id="Q22AT9"/>
<reference evidence="7" key="1">
    <citation type="journal article" date="2006" name="PLoS Biol.">
        <title>Macronuclear genome sequence of the ciliate Tetrahymena thermophila, a model eukaryote.</title>
        <authorList>
            <person name="Eisen J.A."/>
            <person name="Coyne R.S."/>
            <person name="Wu M."/>
            <person name="Wu D."/>
            <person name="Thiagarajan M."/>
            <person name="Wortman J.R."/>
            <person name="Badger J.H."/>
            <person name="Ren Q."/>
            <person name="Amedeo P."/>
            <person name="Jones K.M."/>
            <person name="Tallon L.J."/>
            <person name="Delcher A.L."/>
            <person name="Salzberg S.L."/>
            <person name="Silva J.C."/>
            <person name="Haas B.J."/>
            <person name="Majoros W.H."/>
            <person name="Farzad M."/>
            <person name="Carlton J.M."/>
            <person name="Smith R.K. Jr."/>
            <person name="Garg J."/>
            <person name="Pearlman R.E."/>
            <person name="Karrer K.M."/>
            <person name="Sun L."/>
            <person name="Manning G."/>
            <person name="Elde N.C."/>
            <person name="Turkewitz A.P."/>
            <person name="Asai D.J."/>
            <person name="Wilkes D.E."/>
            <person name="Wang Y."/>
            <person name="Cai H."/>
            <person name="Collins K."/>
            <person name="Stewart B.A."/>
            <person name="Lee S.R."/>
            <person name="Wilamowska K."/>
            <person name="Weinberg Z."/>
            <person name="Ruzzo W.L."/>
            <person name="Wloga D."/>
            <person name="Gaertig J."/>
            <person name="Frankel J."/>
            <person name="Tsao C.-C."/>
            <person name="Gorovsky M.A."/>
            <person name="Keeling P.J."/>
            <person name="Waller R.F."/>
            <person name="Patron N.J."/>
            <person name="Cherry J.M."/>
            <person name="Stover N.A."/>
            <person name="Krieger C.J."/>
            <person name="del Toro C."/>
            <person name="Ryder H.F."/>
            <person name="Williamson S.C."/>
            <person name="Barbeau R.A."/>
            <person name="Hamilton E.P."/>
            <person name="Orias E."/>
        </authorList>
    </citation>
    <scope>NUCLEOTIDE SEQUENCE [LARGE SCALE GENOMIC DNA]</scope>
    <source>
        <strain evidence="7">SB210</strain>
    </source>
</reference>
<evidence type="ECO:0000256" key="3">
    <source>
        <dbReference type="ARBA" id="ARBA00022989"/>
    </source>
</evidence>
<evidence type="ECO:0000256" key="1">
    <source>
        <dbReference type="ARBA" id="ARBA00004141"/>
    </source>
</evidence>
<dbReference type="GO" id="GO:0016020">
    <property type="term" value="C:membrane"/>
    <property type="evidence" value="ECO:0007669"/>
    <property type="project" value="UniProtKB-SubCell"/>
</dbReference>
<dbReference type="OMA" id="VAYDTHV"/>
<dbReference type="InterPro" id="IPR006214">
    <property type="entry name" value="Bax_inhibitor_1-related"/>
</dbReference>
<keyword evidence="3 5" id="KW-1133">Transmembrane helix</keyword>
<dbReference type="eggNOG" id="ENOG502RHVR">
    <property type="taxonomic scope" value="Eukaryota"/>
</dbReference>